<feature type="domain" description="Response regulatory" evidence="9">
    <location>
        <begin position="1090"/>
        <end position="1206"/>
    </location>
</feature>
<dbReference type="EC" id="2.7.13.3" evidence="2"/>
<dbReference type="InterPro" id="IPR036097">
    <property type="entry name" value="HisK_dim/P_sf"/>
</dbReference>
<dbReference type="SMART" id="SM00388">
    <property type="entry name" value="HisKA"/>
    <property type="match status" value="1"/>
</dbReference>
<dbReference type="SMART" id="SM00062">
    <property type="entry name" value="PBPb"/>
    <property type="match status" value="3"/>
</dbReference>
<dbReference type="Gene3D" id="1.10.287.130">
    <property type="match status" value="1"/>
</dbReference>
<dbReference type="SMART" id="SM00387">
    <property type="entry name" value="HATPase_c"/>
    <property type="match status" value="1"/>
</dbReference>
<keyword evidence="6" id="KW-0812">Transmembrane</keyword>
<protein>
    <recommendedName>
        <fullName evidence="2">histidine kinase</fullName>
        <ecNumber evidence="2">2.7.13.3</ecNumber>
    </recommendedName>
</protein>
<keyword evidence="6" id="KW-1133">Transmembrane helix</keyword>
<dbReference type="InterPro" id="IPR001789">
    <property type="entry name" value="Sig_transdc_resp-reg_receiver"/>
</dbReference>
<dbReference type="InterPro" id="IPR001638">
    <property type="entry name" value="Solute-binding_3/MltF_N"/>
</dbReference>
<dbReference type="RefSeq" id="WP_052514801.1">
    <property type="nucleotide sequence ID" value="NZ_AZAC01000003.1"/>
</dbReference>
<dbReference type="FunCoup" id="A0A0D2JAX7">
    <property type="interactions" value="103"/>
</dbReference>
<comment type="catalytic activity">
    <reaction evidence="1">
        <text>ATP + protein L-histidine = ADP + protein N-phospho-L-histidine.</text>
        <dbReference type="EC" id="2.7.13.3"/>
    </reaction>
</comment>
<keyword evidence="4 7" id="KW-0732">Signal</keyword>
<dbReference type="PROSITE" id="PS50110">
    <property type="entry name" value="RESPONSE_REGULATORY"/>
    <property type="match status" value="1"/>
</dbReference>
<dbReference type="SUPFAM" id="SSF53850">
    <property type="entry name" value="Periplasmic binding protein-like II"/>
    <property type="match status" value="3"/>
</dbReference>
<dbReference type="PRINTS" id="PR00344">
    <property type="entry name" value="BCTRLSENSOR"/>
</dbReference>
<dbReference type="OrthoDB" id="9176708at2"/>
<dbReference type="PROSITE" id="PS50109">
    <property type="entry name" value="HIS_KIN"/>
    <property type="match status" value="1"/>
</dbReference>
<feature type="transmembrane region" description="Helical" evidence="6">
    <location>
        <begin position="772"/>
        <end position="792"/>
    </location>
</feature>
<dbReference type="AlphaFoldDB" id="A0A0D2JAX7"/>
<dbReference type="CDD" id="cd00082">
    <property type="entry name" value="HisKA"/>
    <property type="match status" value="1"/>
</dbReference>
<dbReference type="SUPFAM" id="SSF52172">
    <property type="entry name" value="CheY-like"/>
    <property type="match status" value="1"/>
</dbReference>
<evidence type="ECO:0000256" key="3">
    <source>
        <dbReference type="ARBA" id="ARBA00022553"/>
    </source>
</evidence>
<dbReference type="STRING" id="1429043.X474_03725"/>
<feature type="domain" description="Histidine kinase" evidence="8">
    <location>
        <begin position="848"/>
        <end position="1071"/>
    </location>
</feature>
<keyword evidence="10" id="KW-0418">Kinase</keyword>
<keyword evidence="6" id="KW-0472">Membrane</keyword>
<evidence type="ECO:0000256" key="2">
    <source>
        <dbReference type="ARBA" id="ARBA00012438"/>
    </source>
</evidence>
<keyword evidence="3 5" id="KW-0597">Phosphoprotein</keyword>
<keyword evidence="10" id="KW-0808">Transferase</keyword>
<evidence type="ECO:0000313" key="11">
    <source>
        <dbReference type="Proteomes" id="UP000032233"/>
    </source>
</evidence>
<dbReference type="InterPro" id="IPR003594">
    <property type="entry name" value="HATPase_dom"/>
</dbReference>
<dbReference type="GO" id="GO:0000155">
    <property type="term" value="F:phosphorelay sensor kinase activity"/>
    <property type="evidence" value="ECO:0007669"/>
    <property type="project" value="InterPro"/>
</dbReference>
<dbReference type="EMBL" id="AZAC01000003">
    <property type="protein sequence ID" value="KIX15284.1"/>
    <property type="molecule type" value="Genomic_DNA"/>
</dbReference>
<dbReference type="InterPro" id="IPR004358">
    <property type="entry name" value="Sig_transdc_His_kin-like_C"/>
</dbReference>
<dbReference type="SMART" id="SM00448">
    <property type="entry name" value="REC"/>
    <property type="match status" value="1"/>
</dbReference>
<evidence type="ECO:0000259" key="8">
    <source>
        <dbReference type="PROSITE" id="PS50109"/>
    </source>
</evidence>
<dbReference type="PANTHER" id="PTHR35936">
    <property type="entry name" value="MEMBRANE-BOUND LYTIC MUREIN TRANSGLYCOSYLASE F"/>
    <property type="match status" value="1"/>
</dbReference>
<dbReference type="SUPFAM" id="SSF55874">
    <property type="entry name" value="ATPase domain of HSP90 chaperone/DNA topoisomerase II/histidine kinase"/>
    <property type="match status" value="1"/>
</dbReference>
<feature type="chain" id="PRO_5002245213" description="histidine kinase" evidence="7">
    <location>
        <begin position="26"/>
        <end position="1215"/>
    </location>
</feature>
<evidence type="ECO:0000256" key="5">
    <source>
        <dbReference type="PROSITE-ProRule" id="PRU00169"/>
    </source>
</evidence>
<dbReference type="Gene3D" id="3.40.50.2300">
    <property type="match status" value="1"/>
</dbReference>
<evidence type="ECO:0000256" key="7">
    <source>
        <dbReference type="SAM" id="SignalP"/>
    </source>
</evidence>
<dbReference type="Pfam" id="PF02518">
    <property type="entry name" value="HATPase_c"/>
    <property type="match status" value="1"/>
</dbReference>
<reference evidence="10 11" key="1">
    <citation type="submission" date="2013-11" db="EMBL/GenBank/DDBJ databases">
        <title>Metagenomic analysis of a methanogenic consortium involved in long chain n-alkane degradation.</title>
        <authorList>
            <person name="Davidova I.A."/>
            <person name="Callaghan A.V."/>
            <person name="Wawrik B."/>
            <person name="Pruitt S."/>
            <person name="Marks C."/>
            <person name="Duncan K.E."/>
            <person name="Suflita J.M."/>
        </authorList>
    </citation>
    <scope>NUCLEOTIDE SEQUENCE [LARGE SCALE GENOMIC DNA]</scope>
    <source>
        <strain evidence="10 11">SPR</strain>
    </source>
</reference>
<dbReference type="Gene3D" id="3.30.565.10">
    <property type="entry name" value="Histidine kinase-like ATPase, C-terminal domain"/>
    <property type="match status" value="1"/>
</dbReference>
<gene>
    <name evidence="10" type="ORF">X474_03725</name>
</gene>
<evidence type="ECO:0000256" key="4">
    <source>
        <dbReference type="ARBA" id="ARBA00022729"/>
    </source>
</evidence>
<sequence length="1215" mass="136387">MSAFKHCLQCLLCALFILTFPAVQDSVGASRSLPKFRVGVYENPPLVYTTNAGEAAGIFPEILKIIAAREKWELEFVPCSWHECLKRLESGELDIMLDIAYSKKREKKFHFSQESVFLNWGTIYAGKDFEISSLFDLNGRTIATVKGDIHTVGESGIERLISKFELDTETIPVNSYHEALAMVEDGRADAGVVNRLFGALTEGDYEINKTPIVFNPVHLKLAFPKKKRYIGIAETIDKHIRRFKADNNSLFHKIVNSYLAGADFDLILYREMRSIPLTEDEREWLSRHKVIRLGVDKGYAPYSFRNEAGVYQGIAIDTINLIARYLNVEIDIVEGLNWPQIIDYAGRKKLDAILTAVESPERKELFNFTHIYLPTPLVIMTKQDNQEIQGPENLKGKKVALVDGYYSANITLQDHPDIVPVMVQTPFDGLTAVSTGLADCYIGVLGVCDYITRVNGITNLKVAARYNMLMHGERIATRKDWPELAKIFNKALNAITEKKRLEIHQSWISALASLEGPALLQQKNALTAEETAWVKKHPEILLGVDPEFAPFEFINETGQYKGIVSEYLRILEQRIGLHFKVAPGLSWKEAVEQARQGEIDMLSCVGKTSERQKFLLFSKPYMHYQRVIITRTGTPFIASLDDIKGMRVAVQKESSHEGYLRDNTEVKPTLYPTLQETLKAVSEGRADAMIGNLSSSIYWIRKEHFTNLKIAGPVSYASEKLHFAVHKDLPEVVGIVEKGFASLTALEQKKIRKKWVSVDYEPGLDPDKILRYFLQGLALTFVVIGLILFWNYRLKKEIAKRTGELKKTNRQLLAEIQNREVAEAERNDIREQLYQAQKIESIGALAGGIAHDFNNILSSIIGFTEIALDDVAKGSNLEDDLQEVYKAGLRAKDLVKQILTIARKSDEEIKPIPLKPIIKEALKFLRSSIPTTIEIQHNIASESSILGNPTQFHRIIMNLCTNAVYAMEENGGLLKVVLEDLKLEKNEITRGENLKPGNYVKLSVSDTGTGISPDVIGSIFDPYYTNKKPGEGTGLGLALVHSIVERYGGKIEVSSELGQGSVFSIYLPSTKKSQTSQPYVKEDLPTGSERILFIDDEPAIAKMGRQLLEKSGYSVTIMTDSKKALDLFKSNAYAFDLVITDMTMPGMTGDKLAFEMMKFRQDIPVILCTGYSKRISAQTISEIGFQALIYKPMDRAELVKTVRKVLDGAKGISYD</sequence>
<feature type="signal peptide" evidence="7">
    <location>
        <begin position="1"/>
        <end position="25"/>
    </location>
</feature>
<dbReference type="Pfam" id="PF00072">
    <property type="entry name" value="Response_reg"/>
    <property type="match status" value="1"/>
</dbReference>
<proteinExistence type="predicted"/>
<evidence type="ECO:0000256" key="1">
    <source>
        <dbReference type="ARBA" id="ARBA00000085"/>
    </source>
</evidence>
<organism evidence="10 11">
    <name type="scientific">Dethiosulfatarculus sandiegensis</name>
    <dbReference type="NCBI Taxonomy" id="1429043"/>
    <lineage>
        <taxon>Bacteria</taxon>
        <taxon>Pseudomonadati</taxon>
        <taxon>Thermodesulfobacteriota</taxon>
        <taxon>Desulfarculia</taxon>
        <taxon>Desulfarculales</taxon>
        <taxon>Desulfarculaceae</taxon>
        <taxon>Dethiosulfatarculus</taxon>
    </lineage>
</organism>
<dbReference type="Pfam" id="PF00497">
    <property type="entry name" value="SBP_bac_3"/>
    <property type="match status" value="3"/>
</dbReference>
<evidence type="ECO:0000313" key="10">
    <source>
        <dbReference type="EMBL" id="KIX15284.1"/>
    </source>
</evidence>
<comment type="caution">
    <text evidence="10">The sequence shown here is derived from an EMBL/GenBank/DDBJ whole genome shotgun (WGS) entry which is preliminary data.</text>
</comment>
<dbReference type="InterPro" id="IPR003661">
    <property type="entry name" value="HisK_dim/P_dom"/>
</dbReference>
<dbReference type="Proteomes" id="UP000032233">
    <property type="component" value="Unassembled WGS sequence"/>
</dbReference>
<dbReference type="PANTHER" id="PTHR35936:SF19">
    <property type="entry name" value="AMINO-ACID-BINDING PROTEIN YXEM-RELATED"/>
    <property type="match status" value="1"/>
</dbReference>
<dbReference type="Pfam" id="PF00512">
    <property type="entry name" value="HisKA"/>
    <property type="match status" value="1"/>
</dbReference>
<dbReference type="InterPro" id="IPR036890">
    <property type="entry name" value="HATPase_C_sf"/>
</dbReference>
<dbReference type="SUPFAM" id="SSF47384">
    <property type="entry name" value="Homodimeric domain of signal transducing histidine kinase"/>
    <property type="match status" value="1"/>
</dbReference>
<feature type="modified residue" description="4-aspartylphosphate" evidence="5">
    <location>
        <position position="1141"/>
    </location>
</feature>
<dbReference type="CDD" id="cd01007">
    <property type="entry name" value="PBP2_BvgS_HisK_like"/>
    <property type="match status" value="2"/>
</dbReference>
<keyword evidence="11" id="KW-1185">Reference proteome</keyword>
<accession>A0A0D2JAX7</accession>
<dbReference type="InParanoid" id="A0A0D2JAX7"/>
<evidence type="ECO:0000256" key="6">
    <source>
        <dbReference type="SAM" id="Phobius"/>
    </source>
</evidence>
<name>A0A0D2JAX7_9BACT</name>
<evidence type="ECO:0000259" key="9">
    <source>
        <dbReference type="PROSITE" id="PS50110"/>
    </source>
</evidence>
<dbReference type="Gene3D" id="3.40.190.10">
    <property type="entry name" value="Periplasmic binding protein-like II"/>
    <property type="match status" value="6"/>
</dbReference>
<dbReference type="InterPro" id="IPR005467">
    <property type="entry name" value="His_kinase_dom"/>
</dbReference>
<dbReference type="InterPro" id="IPR011006">
    <property type="entry name" value="CheY-like_superfamily"/>
</dbReference>